<feature type="chain" id="PRO_5003195236" evidence="1">
    <location>
        <begin position="23"/>
        <end position="115"/>
    </location>
</feature>
<evidence type="ECO:0000313" key="2">
    <source>
        <dbReference type="EMBL" id="CBY02231.1"/>
    </source>
</evidence>
<organism evidence="2 3">
    <name type="scientific">Leptosphaeria maculans (strain JN3 / isolate v23.1.3 / race Av1-4-5-6-7-8)</name>
    <name type="common">Blackleg fungus</name>
    <name type="synonym">Phoma lingam</name>
    <dbReference type="NCBI Taxonomy" id="985895"/>
    <lineage>
        <taxon>Eukaryota</taxon>
        <taxon>Fungi</taxon>
        <taxon>Dikarya</taxon>
        <taxon>Ascomycota</taxon>
        <taxon>Pezizomycotina</taxon>
        <taxon>Dothideomycetes</taxon>
        <taxon>Pleosporomycetidae</taxon>
        <taxon>Pleosporales</taxon>
        <taxon>Pleosporineae</taxon>
        <taxon>Leptosphaeriaceae</taxon>
        <taxon>Plenodomus</taxon>
        <taxon>Plenodomus lingam/Leptosphaeria maculans species complex</taxon>
    </lineage>
</organism>
<evidence type="ECO:0000256" key="1">
    <source>
        <dbReference type="SAM" id="SignalP"/>
    </source>
</evidence>
<dbReference type="Proteomes" id="UP000002668">
    <property type="component" value="Genome"/>
</dbReference>
<feature type="signal peptide" evidence="1">
    <location>
        <begin position="1"/>
        <end position="22"/>
    </location>
</feature>
<dbReference type="InParanoid" id="E5ACM9"/>
<keyword evidence="1" id="KW-0732">Signal</keyword>
<dbReference type="VEuPathDB" id="FungiDB:LEMA_P010180.1"/>
<evidence type="ECO:0000313" key="3">
    <source>
        <dbReference type="Proteomes" id="UP000002668"/>
    </source>
</evidence>
<gene>
    <name evidence="2" type="ORF">LEMA_P010180.1</name>
</gene>
<dbReference type="HOGENOM" id="CLU_2109483_0_0_1"/>
<name>E5ACM9_LEPMJ</name>
<proteinExistence type="predicted"/>
<sequence>MFICQRVRFVGWFLFVFADIKGDLVFKDSEYRYGNLHAFDTRQGFNVYDSPEHFRDGQTILGYAKIVRDNMGCCGPETDQSVVEERTRRQSEVRKSYGRKKVTRGCLLADRAFSL</sequence>
<reference evidence="3" key="1">
    <citation type="journal article" date="2011" name="Nat. Commun.">
        <title>Effector diversification within compartments of the Leptosphaeria maculans genome affected by Repeat-Induced Point mutations.</title>
        <authorList>
            <person name="Rouxel T."/>
            <person name="Grandaubert J."/>
            <person name="Hane J.K."/>
            <person name="Hoede C."/>
            <person name="van de Wouw A.P."/>
            <person name="Couloux A."/>
            <person name="Dominguez V."/>
            <person name="Anthouard V."/>
            <person name="Bally P."/>
            <person name="Bourras S."/>
            <person name="Cozijnsen A.J."/>
            <person name="Ciuffetti L.M."/>
            <person name="Degrave A."/>
            <person name="Dilmaghani A."/>
            <person name="Duret L."/>
            <person name="Fudal I."/>
            <person name="Goodwin S.B."/>
            <person name="Gout L."/>
            <person name="Glaser N."/>
            <person name="Linglin J."/>
            <person name="Kema G.H.J."/>
            <person name="Lapalu N."/>
            <person name="Lawrence C.B."/>
            <person name="May K."/>
            <person name="Meyer M."/>
            <person name="Ollivier B."/>
            <person name="Poulain J."/>
            <person name="Schoch C.L."/>
            <person name="Simon A."/>
            <person name="Spatafora J.W."/>
            <person name="Stachowiak A."/>
            <person name="Turgeon B.G."/>
            <person name="Tyler B.M."/>
            <person name="Vincent D."/>
            <person name="Weissenbach J."/>
            <person name="Amselem J."/>
            <person name="Quesneville H."/>
            <person name="Oliver R.P."/>
            <person name="Wincker P."/>
            <person name="Balesdent M.-H."/>
            <person name="Howlett B.J."/>
        </authorList>
    </citation>
    <scope>NUCLEOTIDE SEQUENCE [LARGE SCALE GENOMIC DNA]</scope>
    <source>
        <strain evidence="3">JN3 / isolate v23.1.3 / race Av1-4-5-6-7-8</strain>
    </source>
</reference>
<accession>E5ACM9</accession>
<dbReference type="AlphaFoldDB" id="E5ACM9"/>
<dbReference type="EMBL" id="FP929139">
    <property type="protein sequence ID" value="CBY02231.1"/>
    <property type="molecule type" value="Genomic_DNA"/>
</dbReference>
<protein>
    <submittedName>
        <fullName evidence="2">Predicted protein</fullName>
    </submittedName>
</protein>
<keyword evidence="3" id="KW-1185">Reference proteome</keyword>